<evidence type="ECO:0000256" key="14">
    <source>
        <dbReference type="PROSITE-ProRule" id="PRU00124"/>
    </source>
</evidence>
<protein>
    <recommendedName>
        <fullName evidence="16">EGF-like domain-containing protein</fullName>
    </recommendedName>
</protein>
<feature type="disulfide bond" evidence="14">
    <location>
        <begin position="893"/>
        <end position="911"/>
    </location>
</feature>
<evidence type="ECO:0000256" key="9">
    <source>
        <dbReference type="ARBA" id="ARBA00023136"/>
    </source>
</evidence>
<dbReference type="GO" id="GO:0043235">
    <property type="term" value="C:receptor complex"/>
    <property type="evidence" value="ECO:0007669"/>
    <property type="project" value="TreeGrafter"/>
</dbReference>
<dbReference type="eggNOG" id="KOG1215">
    <property type="taxonomic scope" value="Eukaryota"/>
</dbReference>
<evidence type="ECO:0000256" key="5">
    <source>
        <dbReference type="ARBA" id="ARBA00022692"/>
    </source>
</evidence>
<dbReference type="Pfam" id="PF14670">
    <property type="entry name" value="FXa_inhibition"/>
    <property type="match status" value="1"/>
</dbReference>
<evidence type="ECO:0000256" key="2">
    <source>
        <dbReference type="ARBA" id="ARBA00022475"/>
    </source>
</evidence>
<dbReference type="EnsemblMetazoa" id="XM_012207085.1">
    <property type="protein sequence ID" value="XP_012062475.1"/>
    <property type="gene ID" value="LOC105625765"/>
</dbReference>
<keyword evidence="6" id="KW-0732">Signal</keyword>
<feature type="disulfide bond" evidence="14">
    <location>
        <begin position="1054"/>
        <end position="1072"/>
    </location>
</feature>
<comment type="subcellular location">
    <subcellularLocation>
        <location evidence="1">Cell membrane</location>
        <topology evidence="1">Single-pass type I membrane protein</topology>
    </subcellularLocation>
</comment>
<dbReference type="InterPro" id="IPR000742">
    <property type="entry name" value="EGF"/>
</dbReference>
<dbReference type="SUPFAM" id="SSF57196">
    <property type="entry name" value="EGF/Laminin"/>
    <property type="match status" value="6"/>
</dbReference>
<keyword evidence="10 13" id="KW-1015">Disulfide bond</keyword>
<evidence type="ECO:0000259" key="16">
    <source>
        <dbReference type="PROSITE" id="PS50026"/>
    </source>
</evidence>
<dbReference type="PROSITE" id="PS01187">
    <property type="entry name" value="EGF_CA"/>
    <property type="match status" value="2"/>
</dbReference>
<dbReference type="SUPFAM" id="SSF63825">
    <property type="entry name" value="YWTD domain"/>
    <property type="match status" value="3"/>
</dbReference>
<feature type="disulfide bond" evidence="14">
    <location>
        <begin position="58"/>
        <end position="76"/>
    </location>
</feature>
<dbReference type="FunFam" id="2.10.25.10:FF:000009">
    <property type="entry name" value="Low-density lipoprotein receptor isoform 1"/>
    <property type="match status" value="1"/>
</dbReference>
<feature type="disulfide bond" evidence="14">
    <location>
        <begin position="968"/>
        <end position="980"/>
    </location>
</feature>
<dbReference type="InterPro" id="IPR026823">
    <property type="entry name" value="cEGF"/>
</dbReference>
<dbReference type="SMART" id="SM00192">
    <property type="entry name" value="LDLa"/>
    <property type="match status" value="10"/>
</dbReference>
<dbReference type="EMBL" id="ADTU01003247">
    <property type="status" value="NOT_ANNOTATED_CDS"/>
    <property type="molecule type" value="Genomic_DNA"/>
</dbReference>
<feature type="disulfide bond" evidence="14">
    <location>
        <begin position="1047"/>
        <end position="1059"/>
    </location>
</feature>
<dbReference type="OrthoDB" id="8831087at2759"/>
<dbReference type="Gene3D" id="4.10.400.10">
    <property type="entry name" value="Low-density Lipoprotein Receptor"/>
    <property type="match status" value="10"/>
</dbReference>
<dbReference type="InterPro" id="IPR036055">
    <property type="entry name" value="LDL_receptor-like_sf"/>
</dbReference>
<evidence type="ECO:0000256" key="1">
    <source>
        <dbReference type="ARBA" id="ARBA00004251"/>
    </source>
</evidence>
<evidence type="ECO:0000256" key="15">
    <source>
        <dbReference type="PROSITE-ProRule" id="PRU00461"/>
    </source>
</evidence>
<dbReference type="FunFam" id="4.10.400.10:FF:000065">
    <property type="entry name" value="Transmembrane protease serine 7"/>
    <property type="match status" value="2"/>
</dbReference>
<keyword evidence="4" id="KW-0254">Endocytosis</keyword>
<dbReference type="InterPro" id="IPR002172">
    <property type="entry name" value="LDrepeatLR_classA_rpt"/>
</dbReference>
<dbReference type="KEGG" id="acep:105625765"/>
<dbReference type="PROSITE" id="PS50068">
    <property type="entry name" value="LDLRA_2"/>
    <property type="match status" value="10"/>
</dbReference>
<feature type="repeat" description="LDL-receptor class B" evidence="15">
    <location>
        <begin position="339"/>
        <end position="382"/>
    </location>
</feature>
<dbReference type="SMART" id="SM00135">
    <property type="entry name" value="LY"/>
    <property type="match status" value="10"/>
</dbReference>
<keyword evidence="7" id="KW-0677">Repeat</keyword>
<dbReference type="GO" id="GO:0016324">
    <property type="term" value="C:apical plasma membrane"/>
    <property type="evidence" value="ECO:0007669"/>
    <property type="project" value="TreeGrafter"/>
</dbReference>
<dbReference type="PANTHER" id="PTHR22722:SF14">
    <property type="entry name" value="MEGALIN, ISOFORM A"/>
    <property type="match status" value="1"/>
</dbReference>
<gene>
    <name evidence="17" type="primary">105625765</name>
</gene>
<feature type="disulfide bond" evidence="14">
    <location>
        <begin position="886"/>
        <end position="898"/>
    </location>
</feature>
<feature type="disulfide bond" evidence="14">
    <location>
        <begin position="51"/>
        <end position="63"/>
    </location>
</feature>
<feature type="disulfide bond" evidence="14">
    <location>
        <begin position="1066"/>
        <end position="1081"/>
    </location>
</feature>
<evidence type="ECO:0000256" key="11">
    <source>
        <dbReference type="ARBA" id="ARBA00023170"/>
    </source>
</evidence>
<dbReference type="FunCoup" id="A0A158NY67">
    <property type="interactions" value="2"/>
</dbReference>
<dbReference type="EMBL" id="ADTU01003246">
    <property type="status" value="NOT_ANNOTATED_CDS"/>
    <property type="molecule type" value="Genomic_DNA"/>
</dbReference>
<accession>A0A158NY67</accession>
<feature type="disulfide bond" evidence="14">
    <location>
        <begin position="111"/>
        <end position="126"/>
    </location>
</feature>
<feature type="disulfide bond" evidence="14">
    <location>
        <begin position="905"/>
        <end position="920"/>
    </location>
</feature>
<dbReference type="PROSITE" id="PS51120">
    <property type="entry name" value="LDLRB"/>
    <property type="match status" value="3"/>
</dbReference>
<evidence type="ECO:0000256" key="3">
    <source>
        <dbReference type="ARBA" id="ARBA00022536"/>
    </source>
</evidence>
<evidence type="ECO:0000256" key="4">
    <source>
        <dbReference type="ARBA" id="ARBA00022583"/>
    </source>
</evidence>
<dbReference type="Pfam" id="PF12662">
    <property type="entry name" value="cEGF"/>
    <property type="match status" value="2"/>
</dbReference>
<dbReference type="GO" id="GO:0005509">
    <property type="term" value="F:calcium ion binding"/>
    <property type="evidence" value="ECO:0007669"/>
    <property type="project" value="InterPro"/>
</dbReference>
<feature type="disulfide bond" evidence="14">
    <location>
        <begin position="975"/>
        <end position="993"/>
    </location>
</feature>
<dbReference type="PROSITE" id="PS01209">
    <property type="entry name" value="LDLRA_1"/>
    <property type="match status" value="6"/>
</dbReference>
<dbReference type="GO" id="GO:0006898">
    <property type="term" value="P:receptor-mediated endocytosis"/>
    <property type="evidence" value="ECO:0007669"/>
    <property type="project" value="TreeGrafter"/>
</dbReference>
<dbReference type="Pfam" id="PF00057">
    <property type="entry name" value="Ldl_recept_a"/>
    <property type="match status" value="9"/>
</dbReference>
<keyword evidence="18" id="KW-1185">Reference proteome</keyword>
<feature type="disulfide bond" evidence="14">
    <location>
        <begin position="70"/>
        <end position="85"/>
    </location>
</feature>
<keyword evidence="3 13" id="KW-0245">EGF-like domain</keyword>
<proteinExistence type="predicted"/>
<keyword evidence="9" id="KW-0472">Membrane</keyword>
<feature type="repeat" description="LDL-receptor class B" evidence="15">
    <location>
        <begin position="383"/>
        <end position="425"/>
    </location>
</feature>
<dbReference type="FunFam" id="2.10.25.10:FF:000119">
    <property type="entry name" value="vitamin K-dependent protein S"/>
    <property type="match status" value="1"/>
</dbReference>
<dbReference type="InterPro" id="IPR011042">
    <property type="entry name" value="6-blade_b-propeller_TolB-like"/>
</dbReference>
<evidence type="ECO:0000256" key="12">
    <source>
        <dbReference type="ARBA" id="ARBA00023180"/>
    </source>
</evidence>
<evidence type="ECO:0000313" key="17">
    <source>
        <dbReference type="EnsemblMetazoa" id="XP_012062475.1"/>
    </source>
</evidence>
<dbReference type="PROSITE" id="PS00010">
    <property type="entry name" value="ASX_HYDROXYL"/>
    <property type="match status" value="1"/>
</dbReference>
<name>A0A158NY67_ATTCE</name>
<dbReference type="Gene3D" id="2.120.10.30">
    <property type="entry name" value="TolB, C-terminal domain"/>
    <property type="match status" value="3"/>
</dbReference>
<dbReference type="SMART" id="SM00181">
    <property type="entry name" value="EGF"/>
    <property type="match status" value="6"/>
</dbReference>
<dbReference type="InterPro" id="IPR023415">
    <property type="entry name" value="LDLR_class-A_CS"/>
</dbReference>
<feature type="disulfide bond" evidence="14">
    <location>
        <begin position="1029"/>
        <end position="1044"/>
    </location>
</feature>
<dbReference type="CDD" id="cd00112">
    <property type="entry name" value="LDLa"/>
    <property type="match status" value="9"/>
</dbReference>
<dbReference type="InterPro" id="IPR051221">
    <property type="entry name" value="LDLR-related"/>
</dbReference>
<dbReference type="InterPro" id="IPR000152">
    <property type="entry name" value="EGF-type_Asp/Asn_hydroxyl_site"/>
</dbReference>
<dbReference type="PROSITE" id="PS50026">
    <property type="entry name" value="EGF_3"/>
    <property type="match status" value="1"/>
</dbReference>
<dbReference type="FunFam" id="2.120.10.30:FF:000241">
    <property type="entry name" value="Low-density lipoprotein receptor-related protein 6"/>
    <property type="match status" value="1"/>
</dbReference>
<feature type="disulfide bond" evidence="14">
    <location>
        <begin position="99"/>
        <end position="117"/>
    </location>
</feature>
<dbReference type="FunFam" id="4.10.400.10:FF:000034">
    <property type="entry name" value="Low-density lipoprotein receptor-related protein 2"/>
    <property type="match status" value="1"/>
</dbReference>
<keyword evidence="2" id="KW-1003">Cell membrane</keyword>
<dbReference type="SMART" id="SM00179">
    <property type="entry name" value="EGF_CA"/>
    <property type="match status" value="3"/>
</dbReference>
<dbReference type="InParanoid" id="A0A158NY67"/>
<organism evidence="17 18">
    <name type="scientific">Atta cephalotes</name>
    <name type="common">Leafcutter ant</name>
    <dbReference type="NCBI Taxonomy" id="12957"/>
    <lineage>
        <taxon>Eukaryota</taxon>
        <taxon>Metazoa</taxon>
        <taxon>Ecdysozoa</taxon>
        <taxon>Arthropoda</taxon>
        <taxon>Hexapoda</taxon>
        <taxon>Insecta</taxon>
        <taxon>Pterygota</taxon>
        <taxon>Neoptera</taxon>
        <taxon>Endopterygota</taxon>
        <taxon>Hymenoptera</taxon>
        <taxon>Apocrita</taxon>
        <taxon>Aculeata</taxon>
        <taxon>Formicoidea</taxon>
        <taxon>Formicidae</taxon>
        <taxon>Myrmicinae</taxon>
        <taxon>Atta</taxon>
    </lineage>
</organism>
<sequence length="1532" mass="175421">MRIEHNLTCSKYEYKCSTNDTCIPKTMFCDTTTDCPDGSDEYNGCVKDLICTKDSFRCNDGHCIFREWICDGKNDCLDGSDELNCSINNCKIENFHYLCKNQLCIPLKLVCNGKDDCGDKSDEIDCTSSNCSKSIKCDHECILTPKGSTCFCKPGYKLQNDNRTCIDIDECQTYGICDQECVNSPGSYSCRCQMDYFLQEDKKTCKASGRAKILFSTKNEIIELYLMKKNDKVELFNEWKFLSHLVSIAVNNEHIYFSKLKDDNEIISRNTPITQDVVTVGVSRISAIAIDWITENLYFTDKINHRIGVCKIIKKYTNCTVLIDNIDQPMGIALLPTRGKMYWCDWSSNPHIAVAGMDGKNIRIFVSENIKAPRSLTIDYQTNRLYWVDFKLRKIESIRLDGTDRRLVLHNITYNPFSLAIFENKLYWIDMKSNAIQSCNKFTGKDRNVLFRSLHHPYNMHIEHAALKPKINNPCLSNPCSELCMLNQENGYTCACTLDKKLNVDNHTCQEMRKKQHLLITNGYKIVDYYDGMIGKPKVEYAISFIRLGYLIDMAADPITGQIFILHTEWSRSVSAIKRFDPVRDIFENIISMNKSNDYSGIAFDYIRNNLYILNAHNRSIEVHNIKTLAMTTFYFNDLVPNSITLVPEESKMYVAFVKESSLEDSLKMKYFVYEMQMNGLGKRKLLMEGAYFKGSRISMCYYRDNKTLFMNDESNILLHSAEGTRKFRTNITQPLSLTIMGNNIYWTEKGNTRQKSQKLYTTNVKNTFDLNHKNIIVLGTLLEISFIVTLSKDAKFDHDCQKNNGNCSHVCLPSSNTSNTFICACPPGMGLSYDNRTCIMHECLANEFKCSEHNVCISKKNVCDGIAHCPNGEDETIDCYEKKICKKDHFTCTNGECIDIKDRCNGYYDCIDHSDEKNCKRPKCREDEFQCRDGLIFCISERFICNNISNCEDGSDETHEACKSIQCLEEQFRCNNGYCISGSLMCDGFYDCLDKSDEVLCPHSLDNCNKNEYQCFDTNLCLSKQVRCNGVFDCPKYDDEYGCEVCSNDEFSCDGMKCIPKSWVCDKKIDCDDISDEKDCVDGKKTTMEYTKCHEFKCSIGTCLPYLKVCDGIQDCPDGSDENEKCRTACSIDNHCENLCYKTPKGDVCGCPDGYRLAADATSCEDINECENDVCSQFCRNTVGSFECFCDDHHDIDIDGVSCKAIGPPMEFITITDNDIRKISSNLHSIDVIYSLSDFSINGFDVNAIHDSIYWSNSEFGTIKKLKIGTKEIFTVHTTEHPQALAIDWITDNVYVNDNGHSNTIQVCNFEKQRCAPLVEIEDKAKVGSLLVDSINRWLFWSQITLETDKPFSKICRSDMMSADIKIIDFDVGFVSGMTLDYIKSKLYWLDSFNNAIKLSNLDGSQRSTFLRMNMHHPLSISIYEQSLYWLTGINGQLRRCKLYGNKLCDILDIDTNNIHRQFAILHISRQPFNWYDKNLCDEEFCDYMCVLLKENATCICSDGKPIKSNTTSFTAFVFKIRRMVKEMRLS</sequence>
<evidence type="ECO:0000256" key="10">
    <source>
        <dbReference type="ARBA" id="ARBA00023157"/>
    </source>
</evidence>
<keyword evidence="11" id="KW-0675">Receptor</keyword>
<feature type="disulfide bond" evidence="14">
    <location>
        <begin position="987"/>
        <end position="1002"/>
    </location>
</feature>
<dbReference type="InterPro" id="IPR000033">
    <property type="entry name" value="LDLR_classB_rpt"/>
</dbReference>
<reference evidence="18" key="1">
    <citation type="journal article" date="2011" name="PLoS Genet.">
        <title>The genome sequence of the leaf-cutter ant Atta cephalotes reveals insights into its obligate symbiotic lifestyle.</title>
        <authorList>
            <person name="Suen G."/>
            <person name="Teiling C."/>
            <person name="Li L."/>
            <person name="Holt C."/>
            <person name="Abouheif E."/>
            <person name="Bornberg-Bauer E."/>
            <person name="Bouffard P."/>
            <person name="Caldera E.J."/>
            <person name="Cash E."/>
            <person name="Cavanaugh A."/>
            <person name="Denas O."/>
            <person name="Elhaik E."/>
            <person name="Fave M.J."/>
            <person name="Gadau J."/>
            <person name="Gibson J.D."/>
            <person name="Graur D."/>
            <person name="Grubbs K.J."/>
            <person name="Hagen D.E."/>
            <person name="Harkins T.T."/>
            <person name="Helmkampf M."/>
            <person name="Hu H."/>
            <person name="Johnson B.R."/>
            <person name="Kim J."/>
            <person name="Marsh S.E."/>
            <person name="Moeller J.A."/>
            <person name="Munoz-Torres M.C."/>
            <person name="Murphy M.C."/>
            <person name="Naughton M.C."/>
            <person name="Nigam S."/>
            <person name="Overson R."/>
            <person name="Rajakumar R."/>
            <person name="Reese J.T."/>
            <person name="Scott J.J."/>
            <person name="Smith C.R."/>
            <person name="Tao S."/>
            <person name="Tsutsui N.D."/>
            <person name="Viljakainen L."/>
            <person name="Wissler L."/>
            <person name="Yandell M.D."/>
            <person name="Zimmer F."/>
            <person name="Taylor J."/>
            <person name="Slater S.C."/>
            <person name="Clifton S.W."/>
            <person name="Warren W.C."/>
            <person name="Elsik C.G."/>
            <person name="Smith C.D."/>
            <person name="Weinstock G.M."/>
            <person name="Gerardo N.M."/>
            <person name="Currie C.R."/>
        </authorList>
    </citation>
    <scope>NUCLEOTIDE SEQUENCE [LARGE SCALE GENOMIC DNA]</scope>
</reference>
<dbReference type="PANTHER" id="PTHR22722">
    <property type="entry name" value="LOW-DENSITY LIPOPROTEIN RECEPTOR-RELATED PROTEIN 2-RELATED"/>
    <property type="match status" value="1"/>
</dbReference>
<keyword evidence="5" id="KW-0812">Transmembrane</keyword>
<evidence type="ECO:0000313" key="18">
    <source>
        <dbReference type="Proteomes" id="UP000005205"/>
    </source>
</evidence>
<dbReference type="Gene3D" id="2.10.25.10">
    <property type="entry name" value="Laminin"/>
    <property type="match status" value="4"/>
</dbReference>
<keyword evidence="12" id="KW-0325">Glycoprotein</keyword>
<feature type="disulfide bond" evidence="13">
    <location>
        <begin position="171"/>
        <end position="181"/>
    </location>
</feature>
<keyword evidence="8" id="KW-1133">Transmembrane helix</keyword>
<dbReference type="GO" id="GO:0042562">
    <property type="term" value="F:hormone binding"/>
    <property type="evidence" value="ECO:0007669"/>
    <property type="project" value="TreeGrafter"/>
</dbReference>
<comment type="caution">
    <text evidence="13">Lacks conserved residue(s) required for the propagation of feature annotation.</text>
</comment>
<dbReference type="InterPro" id="IPR001881">
    <property type="entry name" value="EGF-like_Ca-bd_dom"/>
</dbReference>
<reference evidence="17" key="2">
    <citation type="submission" date="2016-04" db="UniProtKB">
        <authorList>
            <consortium name="EnsemblMetazoa"/>
        </authorList>
    </citation>
    <scope>IDENTIFICATION</scope>
</reference>
<feature type="repeat" description="LDL-receptor class B" evidence="15">
    <location>
        <begin position="1386"/>
        <end position="1428"/>
    </location>
</feature>
<dbReference type="Proteomes" id="UP000005205">
    <property type="component" value="Unassembled WGS sequence"/>
</dbReference>
<evidence type="ECO:0000256" key="6">
    <source>
        <dbReference type="ARBA" id="ARBA00022729"/>
    </source>
</evidence>
<dbReference type="SUPFAM" id="SSF57424">
    <property type="entry name" value="LDL receptor-like module"/>
    <property type="match status" value="10"/>
</dbReference>
<evidence type="ECO:0000256" key="7">
    <source>
        <dbReference type="ARBA" id="ARBA00022737"/>
    </source>
</evidence>
<evidence type="ECO:0000256" key="8">
    <source>
        <dbReference type="ARBA" id="ARBA00022989"/>
    </source>
</evidence>
<dbReference type="InterPro" id="IPR018097">
    <property type="entry name" value="EGF_Ca-bd_CS"/>
</dbReference>
<dbReference type="Pfam" id="PF00058">
    <property type="entry name" value="Ldl_recept_b"/>
    <property type="match status" value="2"/>
</dbReference>
<evidence type="ECO:0000256" key="13">
    <source>
        <dbReference type="PROSITE-ProRule" id="PRU00076"/>
    </source>
</evidence>
<dbReference type="PRINTS" id="PR00261">
    <property type="entry name" value="LDLRECEPTOR"/>
</dbReference>
<feature type="disulfide bond" evidence="14">
    <location>
        <begin position="1099"/>
        <end position="1117"/>
    </location>
</feature>
<feature type="domain" description="EGF-like" evidence="16">
    <location>
        <begin position="167"/>
        <end position="206"/>
    </location>
</feature>
<dbReference type="STRING" id="12957.A0A158NY67"/>